<gene>
    <name evidence="9" type="ORF">CXB51_012468</name>
</gene>
<evidence type="ECO:0000256" key="2">
    <source>
        <dbReference type="ARBA" id="ARBA00004687"/>
    </source>
</evidence>
<sequence length="251" mass="28035">MKEELEKNPQSTISSSQVFFIHVCCGLALAAGFWVAHHVYSLNLVFDPTKTLCLIWAIEFPVVILLFSCCRQKPEKCSYFTAIARGLLGLPVGALLNALGALALGAPVGLQYLEKTVNWSLLMSSFTFVPTACVYGSSWTDWRRIFACTKPNGPLEFMLCLPAHGAVIGAWFGAWPMPLDWERPWQVPSPPYNSLCLRIFVFTLSSYVSLSLMSKTGKDFSCYLCSFPCSNFAYLLDILFPFSILRTPFHL</sequence>
<proteinExistence type="predicted"/>
<organism evidence="9 10">
    <name type="scientific">Gossypium anomalum</name>
    <dbReference type="NCBI Taxonomy" id="47600"/>
    <lineage>
        <taxon>Eukaryota</taxon>
        <taxon>Viridiplantae</taxon>
        <taxon>Streptophyta</taxon>
        <taxon>Embryophyta</taxon>
        <taxon>Tracheophyta</taxon>
        <taxon>Spermatophyta</taxon>
        <taxon>Magnoliopsida</taxon>
        <taxon>eudicotyledons</taxon>
        <taxon>Gunneridae</taxon>
        <taxon>Pentapetalae</taxon>
        <taxon>rosids</taxon>
        <taxon>malvids</taxon>
        <taxon>Malvales</taxon>
        <taxon>Malvaceae</taxon>
        <taxon>Malvoideae</taxon>
        <taxon>Gossypium</taxon>
    </lineage>
</organism>
<evidence type="ECO:0000256" key="1">
    <source>
        <dbReference type="ARBA" id="ARBA00004477"/>
    </source>
</evidence>
<keyword evidence="4 8" id="KW-0812">Transmembrane</keyword>
<protein>
    <recommendedName>
        <fullName evidence="11">Phosphatidylinositol-glycan biosynthesis class F protein</fullName>
    </recommendedName>
</protein>
<reference evidence="9 10" key="1">
    <citation type="journal article" date="2021" name="bioRxiv">
        <title>The Gossypium anomalum genome as a resource for cotton improvement and evolutionary analysis of hybrid incompatibility.</title>
        <authorList>
            <person name="Grover C.E."/>
            <person name="Yuan D."/>
            <person name="Arick M.A."/>
            <person name="Miller E.R."/>
            <person name="Hu G."/>
            <person name="Peterson D.G."/>
            <person name="Wendel J.F."/>
            <person name="Udall J.A."/>
        </authorList>
    </citation>
    <scope>NUCLEOTIDE SEQUENCE [LARGE SCALE GENOMIC DNA]</scope>
    <source>
        <strain evidence="9">JFW-Udall</strain>
        <tissue evidence="9">Leaf</tissue>
    </source>
</reference>
<keyword evidence="7 8" id="KW-0472">Membrane</keyword>
<dbReference type="EMBL" id="JAHUZN010000005">
    <property type="protein sequence ID" value="KAG8494823.1"/>
    <property type="molecule type" value="Genomic_DNA"/>
</dbReference>
<dbReference type="InterPro" id="IPR009580">
    <property type="entry name" value="GPI_biosynthesis_protein_Pig-F"/>
</dbReference>
<feature type="transmembrane region" description="Helical" evidence="8">
    <location>
        <begin position="222"/>
        <end position="245"/>
    </location>
</feature>
<feature type="transmembrane region" description="Helical" evidence="8">
    <location>
        <begin position="192"/>
        <end position="210"/>
    </location>
</feature>
<dbReference type="OrthoDB" id="17366at2759"/>
<evidence type="ECO:0000256" key="3">
    <source>
        <dbReference type="ARBA" id="ARBA00022502"/>
    </source>
</evidence>
<feature type="transmembrane region" description="Helical" evidence="8">
    <location>
        <begin position="116"/>
        <end position="135"/>
    </location>
</feature>
<comment type="pathway">
    <text evidence="2">Glycolipid biosynthesis; glycosylphosphatidylinositol-anchor biosynthesis.</text>
</comment>
<feature type="transmembrane region" description="Helical" evidence="8">
    <location>
        <begin position="82"/>
        <end position="104"/>
    </location>
</feature>
<evidence type="ECO:0000256" key="8">
    <source>
        <dbReference type="SAM" id="Phobius"/>
    </source>
</evidence>
<evidence type="ECO:0008006" key="11">
    <source>
        <dbReference type="Google" id="ProtNLM"/>
    </source>
</evidence>
<feature type="transmembrane region" description="Helical" evidence="8">
    <location>
        <begin position="52"/>
        <end position="70"/>
    </location>
</feature>
<comment type="subcellular location">
    <subcellularLocation>
        <location evidence="1">Endoplasmic reticulum membrane</location>
        <topology evidence="1">Multi-pass membrane protein</topology>
    </subcellularLocation>
</comment>
<name>A0A8J5YR10_9ROSI</name>
<evidence type="ECO:0000313" key="9">
    <source>
        <dbReference type="EMBL" id="KAG8494823.1"/>
    </source>
</evidence>
<feature type="transmembrane region" description="Helical" evidence="8">
    <location>
        <begin position="155"/>
        <end position="172"/>
    </location>
</feature>
<dbReference type="UniPathway" id="UPA00196"/>
<keyword evidence="10" id="KW-1185">Reference proteome</keyword>
<comment type="caution">
    <text evidence="9">The sequence shown here is derived from an EMBL/GenBank/DDBJ whole genome shotgun (WGS) entry which is preliminary data.</text>
</comment>
<keyword evidence="6 8" id="KW-1133">Transmembrane helix</keyword>
<dbReference type="Pfam" id="PF06699">
    <property type="entry name" value="PIG-F"/>
    <property type="match status" value="1"/>
</dbReference>
<keyword evidence="5" id="KW-0256">Endoplasmic reticulum</keyword>
<evidence type="ECO:0000313" key="10">
    <source>
        <dbReference type="Proteomes" id="UP000701853"/>
    </source>
</evidence>
<accession>A0A8J5YR10</accession>
<evidence type="ECO:0000256" key="6">
    <source>
        <dbReference type="ARBA" id="ARBA00022989"/>
    </source>
</evidence>
<keyword evidence="3" id="KW-0337">GPI-anchor biosynthesis</keyword>
<evidence type="ECO:0000256" key="7">
    <source>
        <dbReference type="ARBA" id="ARBA00023136"/>
    </source>
</evidence>
<dbReference type="GO" id="GO:0005789">
    <property type="term" value="C:endoplasmic reticulum membrane"/>
    <property type="evidence" value="ECO:0007669"/>
    <property type="project" value="UniProtKB-SubCell"/>
</dbReference>
<evidence type="ECO:0000256" key="4">
    <source>
        <dbReference type="ARBA" id="ARBA00022692"/>
    </source>
</evidence>
<dbReference type="GO" id="GO:0006506">
    <property type="term" value="P:GPI anchor biosynthetic process"/>
    <property type="evidence" value="ECO:0007669"/>
    <property type="project" value="UniProtKB-UniPathway"/>
</dbReference>
<dbReference type="AlphaFoldDB" id="A0A8J5YR10"/>
<feature type="transmembrane region" description="Helical" evidence="8">
    <location>
        <begin position="20"/>
        <end position="40"/>
    </location>
</feature>
<dbReference type="Proteomes" id="UP000701853">
    <property type="component" value="Chromosome 5"/>
</dbReference>
<evidence type="ECO:0000256" key="5">
    <source>
        <dbReference type="ARBA" id="ARBA00022824"/>
    </source>
</evidence>